<reference evidence="5 6" key="1">
    <citation type="journal article" date="2018" name="Elife">
        <title>Discovery and characterization of a prevalent human gut bacterial enzyme sufficient for the inactivation of a family of plant toxins.</title>
        <authorList>
            <person name="Koppel N."/>
            <person name="Bisanz J.E."/>
            <person name="Pandelia M.E."/>
            <person name="Turnbaugh P.J."/>
            <person name="Balskus E.P."/>
        </authorList>
    </citation>
    <scope>NUCLEOTIDE SEQUENCE [LARGE SCALE GENOMIC DNA]</scope>
    <source>
        <strain evidence="4 6">16A</strain>
        <strain evidence="3 5">FAA1-1-60AUCSF</strain>
    </source>
</reference>
<evidence type="ECO:0000313" key="6">
    <source>
        <dbReference type="Proteomes" id="UP000253915"/>
    </source>
</evidence>
<dbReference type="InterPro" id="IPR024537">
    <property type="entry name" value="DUF3322"/>
</dbReference>
<dbReference type="PIRSF" id="PIRSF028408">
    <property type="entry name" value="UCP028408"/>
    <property type="match status" value="1"/>
</dbReference>
<proteinExistence type="predicted"/>
<dbReference type="InterPro" id="IPR014544">
    <property type="entry name" value="UCP028408"/>
</dbReference>
<feature type="domain" description="DUF3322" evidence="2">
    <location>
        <begin position="14"/>
        <end position="213"/>
    </location>
</feature>
<accession>A0A369N4M4</accession>
<dbReference type="EMBL" id="PPUQ01000012">
    <property type="protein sequence ID" value="RDC37524.1"/>
    <property type="molecule type" value="Genomic_DNA"/>
</dbReference>
<dbReference type="EMBL" id="PPTY01000012">
    <property type="protein sequence ID" value="RDB85229.1"/>
    <property type="molecule type" value="Genomic_DNA"/>
</dbReference>
<comment type="caution">
    <text evidence="3">The sequence shown here is derived from an EMBL/GenBank/DDBJ whole genome shotgun (WGS) entry which is preliminary data.</text>
</comment>
<dbReference type="Proteomes" id="UP000253857">
    <property type="component" value="Unassembled WGS sequence"/>
</dbReference>
<dbReference type="AlphaFoldDB" id="A0A369N4M4"/>
<evidence type="ECO:0000313" key="5">
    <source>
        <dbReference type="Proteomes" id="UP000253857"/>
    </source>
</evidence>
<evidence type="ECO:0008006" key="7">
    <source>
        <dbReference type="Google" id="ProtNLM"/>
    </source>
</evidence>
<dbReference type="OMA" id="HPRPGIY"/>
<dbReference type="Proteomes" id="UP000253915">
    <property type="component" value="Unassembled WGS sequence"/>
</dbReference>
<gene>
    <name evidence="4" type="ORF">C1853_09650</name>
    <name evidence="3" type="ORF">C1871_08335</name>
</gene>
<dbReference type="Pfam" id="PF11795">
    <property type="entry name" value="DUF3322"/>
    <property type="match status" value="1"/>
</dbReference>
<feature type="domain" description="Wadjet protein JetD C-terminal" evidence="1">
    <location>
        <begin position="225"/>
        <end position="400"/>
    </location>
</feature>
<name>A0A369N4M4_EGGLN</name>
<protein>
    <recommendedName>
        <fullName evidence="7">DUF3322 and DUF2220 domain-containing protein</fullName>
    </recommendedName>
</protein>
<evidence type="ECO:0000259" key="1">
    <source>
        <dbReference type="Pfam" id="PF09983"/>
    </source>
</evidence>
<sequence length="413" mass="46606">MADSPPCMVSVPEASQKAARRFDRDSRSWAALLFRQEIGQCADGEPVRCSISLHPPTERRVLNNPGAARAWAQSWRACPWTDAILWEKREWGSAGPQTVPVRLVLEDPDAIARCANRSEQWNTLVLRSKQLADRWSNRWSEMCPDAQADVLVAAVQSSVGKCCELEERDWSIVLGVLDWLVGHPDATPYIRQLPIRGIDTKWMERHRAVVDPLHRAMIGRNPCFCKQSTQFRMRALDVRLALGGLTEVSVSAAQLDRCTHRPDVVIVCENLVNVLAMPSIEGAFAIHGSGYAVKDFREVSWFASTPILYWGDLDSNGFAILNQFRCYFDHVNSVMMDEATLDRHYDLCVEEPKPNTGTLSYLKESEQAALARLLAGDANQGFGAIRLEQERIEWPWACNQLQKHLLPLDTVQR</sequence>
<evidence type="ECO:0000313" key="3">
    <source>
        <dbReference type="EMBL" id="RDB85229.1"/>
    </source>
</evidence>
<evidence type="ECO:0000313" key="4">
    <source>
        <dbReference type="EMBL" id="RDC37524.1"/>
    </source>
</evidence>
<evidence type="ECO:0000259" key="2">
    <source>
        <dbReference type="Pfam" id="PF11795"/>
    </source>
</evidence>
<dbReference type="Pfam" id="PF09983">
    <property type="entry name" value="JetD_C"/>
    <property type="match status" value="1"/>
</dbReference>
<dbReference type="InterPro" id="IPR024534">
    <property type="entry name" value="JetD_C"/>
</dbReference>
<organism evidence="3 5">
    <name type="scientific">Eggerthella lenta</name>
    <name type="common">Eubacterium lentum</name>
    <dbReference type="NCBI Taxonomy" id="84112"/>
    <lineage>
        <taxon>Bacteria</taxon>
        <taxon>Bacillati</taxon>
        <taxon>Actinomycetota</taxon>
        <taxon>Coriobacteriia</taxon>
        <taxon>Eggerthellales</taxon>
        <taxon>Eggerthellaceae</taxon>
        <taxon>Eggerthella</taxon>
    </lineage>
</organism>